<dbReference type="SUPFAM" id="SSF51215">
    <property type="entry name" value="Regulatory protein AraC"/>
    <property type="match status" value="1"/>
</dbReference>
<dbReference type="Gene3D" id="1.10.10.60">
    <property type="entry name" value="Homeodomain-like"/>
    <property type="match status" value="2"/>
</dbReference>
<reference evidence="6" key="1">
    <citation type="submission" date="2015-12" db="EMBL/GenBank/DDBJ databases">
        <title>Complete genome sequences of two moderately thermophilic Paenibacillus species.</title>
        <authorList>
            <person name="Butler R.III."/>
            <person name="Wang J."/>
            <person name="Stark B.C."/>
            <person name="Pombert J.-F."/>
        </authorList>
    </citation>
    <scope>NUCLEOTIDE SEQUENCE [LARGE SCALE GENOMIC DNA]</scope>
    <source>
        <strain evidence="6">32O-Y</strain>
    </source>
</reference>
<dbReference type="STRING" id="162209.IJ22_41210"/>
<sequence length="296" mass="34519">MNKTEPFDVCKNHYFNVTELEKSSAVWPVSIGVDELEINHRIGPKMVPYFYMIFVLEGQGELIYKQKKYVLHKSDMFCLFPQVVYEYRTGKDEPLRKVWIAFEGPQSLRLLERIGIKSCSPYAANVLHDGVLNHIRSLFELANDADQSDSDLSRLITFYRIFEVISHRTSDTSRQLVCPDYWLQQGKEYMERHYSDHLSVEQVADYVHVTRAHFSRRFHQEFGVPPAKYLQLLKIKEAKRLLEQTDHNLSIIAQTIGCPDVFTFSKMFKKTEGISPREYRLLKGEKGAVPVPSNYL</sequence>
<keyword evidence="1" id="KW-0805">Transcription regulation</keyword>
<feature type="domain" description="HTH araC/xylS-type" evidence="4">
    <location>
        <begin position="184"/>
        <end position="282"/>
    </location>
</feature>
<evidence type="ECO:0000313" key="6">
    <source>
        <dbReference type="Proteomes" id="UP000061660"/>
    </source>
</evidence>
<dbReference type="Proteomes" id="UP000061660">
    <property type="component" value="Chromosome"/>
</dbReference>
<name>A0A0U2L3I6_9BACL</name>
<dbReference type="EMBL" id="CP013652">
    <property type="protein sequence ID" value="ALS24418.1"/>
    <property type="molecule type" value="Genomic_DNA"/>
</dbReference>
<organism evidence="5 6">
    <name type="scientific">Paenibacillus naphthalenovorans</name>
    <dbReference type="NCBI Taxonomy" id="162209"/>
    <lineage>
        <taxon>Bacteria</taxon>
        <taxon>Bacillati</taxon>
        <taxon>Bacillota</taxon>
        <taxon>Bacilli</taxon>
        <taxon>Bacillales</taxon>
        <taxon>Paenibacillaceae</taxon>
        <taxon>Paenibacillus</taxon>
    </lineage>
</organism>
<dbReference type="RefSeq" id="WP_235594180.1">
    <property type="nucleotide sequence ID" value="NZ_CP013652.1"/>
</dbReference>
<dbReference type="PANTHER" id="PTHR43280">
    <property type="entry name" value="ARAC-FAMILY TRANSCRIPTIONAL REGULATOR"/>
    <property type="match status" value="1"/>
</dbReference>
<dbReference type="GO" id="GO:0043565">
    <property type="term" value="F:sequence-specific DNA binding"/>
    <property type="evidence" value="ECO:0007669"/>
    <property type="project" value="InterPro"/>
</dbReference>
<evidence type="ECO:0000313" key="5">
    <source>
        <dbReference type="EMBL" id="ALS24418.1"/>
    </source>
</evidence>
<dbReference type="InterPro" id="IPR018060">
    <property type="entry name" value="HTH_AraC"/>
</dbReference>
<dbReference type="InterPro" id="IPR014710">
    <property type="entry name" value="RmlC-like_jellyroll"/>
</dbReference>
<reference evidence="5 6" key="2">
    <citation type="journal article" date="2016" name="Genome Announc.">
        <title>Complete Genome Sequences of Two Interactive Moderate Thermophiles, Paenibacillus napthalenovorans 32O-Y and Paenibacillus sp. 32O-W.</title>
        <authorList>
            <person name="Butler R.R.III."/>
            <person name="Wang J."/>
            <person name="Stark B.C."/>
            <person name="Pombert J.F."/>
        </authorList>
    </citation>
    <scope>NUCLEOTIDE SEQUENCE [LARGE SCALE GENOMIC DNA]</scope>
    <source>
        <strain evidence="5 6">32O-Y</strain>
    </source>
</reference>
<keyword evidence="3" id="KW-0804">Transcription</keyword>
<dbReference type="Pfam" id="PF02311">
    <property type="entry name" value="AraC_binding"/>
    <property type="match status" value="1"/>
</dbReference>
<evidence type="ECO:0000256" key="1">
    <source>
        <dbReference type="ARBA" id="ARBA00023015"/>
    </source>
</evidence>
<dbReference type="SUPFAM" id="SSF46689">
    <property type="entry name" value="Homeodomain-like"/>
    <property type="match status" value="2"/>
</dbReference>
<evidence type="ECO:0000259" key="4">
    <source>
        <dbReference type="PROSITE" id="PS01124"/>
    </source>
</evidence>
<dbReference type="KEGG" id="pnp:IJ22_41210"/>
<evidence type="ECO:0000256" key="2">
    <source>
        <dbReference type="ARBA" id="ARBA00023125"/>
    </source>
</evidence>
<dbReference type="Pfam" id="PF12833">
    <property type="entry name" value="HTH_18"/>
    <property type="match status" value="1"/>
</dbReference>
<dbReference type="AlphaFoldDB" id="A0A0U2L3I6"/>
<dbReference type="Gene3D" id="2.60.120.10">
    <property type="entry name" value="Jelly Rolls"/>
    <property type="match status" value="1"/>
</dbReference>
<dbReference type="InterPro" id="IPR037923">
    <property type="entry name" value="HTH-like"/>
</dbReference>
<dbReference type="InterPro" id="IPR009057">
    <property type="entry name" value="Homeodomain-like_sf"/>
</dbReference>
<dbReference type="InterPro" id="IPR003313">
    <property type="entry name" value="AraC-bd"/>
</dbReference>
<dbReference type="PATRIC" id="fig|162209.4.peg.4363"/>
<accession>A0A0U2L3I6</accession>
<proteinExistence type="predicted"/>
<evidence type="ECO:0000256" key="3">
    <source>
        <dbReference type="ARBA" id="ARBA00023163"/>
    </source>
</evidence>
<dbReference type="GO" id="GO:0003700">
    <property type="term" value="F:DNA-binding transcription factor activity"/>
    <property type="evidence" value="ECO:0007669"/>
    <property type="project" value="InterPro"/>
</dbReference>
<dbReference type="PROSITE" id="PS01124">
    <property type="entry name" value="HTH_ARAC_FAMILY_2"/>
    <property type="match status" value="1"/>
</dbReference>
<dbReference type="PANTHER" id="PTHR43280:SF2">
    <property type="entry name" value="HTH-TYPE TRANSCRIPTIONAL REGULATOR EXSA"/>
    <property type="match status" value="1"/>
</dbReference>
<gene>
    <name evidence="5" type="ORF">IJ22_41210</name>
</gene>
<keyword evidence="2" id="KW-0238">DNA-binding</keyword>
<protein>
    <submittedName>
        <fullName evidence="5">AraC family transcriptional regulator</fullName>
    </submittedName>
</protein>
<keyword evidence="6" id="KW-1185">Reference proteome</keyword>
<dbReference type="SMART" id="SM00342">
    <property type="entry name" value="HTH_ARAC"/>
    <property type="match status" value="1"/>
</dbReference>